<gene>
    <name evidence="1" type="ORF">WL29_23390</name>
</gene>
<dbReference type="Proteomes" id="UP000060630">
    <property type="component" value="Unassembled WGS sequence"/>
</dbReference>
<reference evidence="1 2" key="1">
    <citation type="submission" date="2015-11" db="EMBL/GenBank/DDBJ databases">
        <title>Expanding the genomic diversity of Burkholderia species for the development of highly accurate diagnostics.</title>
        <authorList>
            <person name="Sahl J."/>
            <person name="Keim P."/>
            <person name="Wagner D."/>
        </authorList>
    </citation>
    <scope>NUCLEOTIDE SEQUENCE [LARGE SCALE GENOMIC DNA]</scope>
    <source>
        <strain evidence="1 2">MSMB2087WGS</strain>
    </source>
</reference>
<proteinExistence type="predicted"/>
<dbReference type="EMBL" id="LPHD01000049">
    <property type="protein sequence ID" value="KWA84304.1"/>
    <property type="molecule type" value="Genomic_DNA"/>
</dbReference>
<accession>A0A106QC91</accession>
<protein>
    <submittedName>
        <fullName evidence="1">Uncharacterized protein</fullName>
    </submittedName>
</protein>
<comment type="caution">
    <text evidence="1">The sequence shown here is derived from an EMBL/GenBank/DDBJ whole genome shotgun (WGS) entry which is preliminary data.</text>
</comment>
<dbReference type="AlphaFoldDB" id="A0A106QC91"/>
<evidence type="ECO:0000313" key="2">
    <source>
        <dbReference type="Proteomes" id="UP000060630"/>
    </source>
</evidence>
<organism evidence="1 2">
    <name type="scientific">Burkholderia ubonensis</name>
    <dbReference type="NCBI Taxonomy" id="101571"/>
    <lineage>
        <taxon>Bacteria</taxon>
        <taxon>Pseudomonadati</taxon>
        <taxon>Pseudomonadota</taxon>
        <taxon>Betaproteobacteria</taxon>
        <taxon>Burkholderiales</taxon>
        <taxon>Burkholderiaceae</taxon>
        <taxon>Burkholderia</taxon>
        <taxon>Burkholderia cepacia complex</taxon>
    </lineage>
</organism>
<evidence type="ECO:0000313" key="1">
    <source>
        <dbReference type="EMBL" id="KWA84304.1"/>
    </source>
</evidence>
<sequence length="85" mass="9422">MRLSKLQGTDIALVPSIVKQGYQAFCGRTCDSIVVKLNAHDLLHEVSGNRLALPPVFMKENGWVRVEFVCTRVALPARAARRQCA</sequence>
<name>A0A106QC91_9BURK</name>